<evidence type="ECO:0000313" key="1">
    <source>
        <dbReference type="Proteomes" id="UP000504635"/>
    </source>
</evidence>
<reference evidence="2" key="1">
    <citation type="submission" date="2025-08" db="UniProtKB">
        <authorList>
            <consortium name="RefSeq"/>
        </authorList>
    </citation>
    <scope>IDENTIFICATION</scope>
    <source>
        <tissue evidence="2">Gonads</tissue>
    </source>
</reference>
<dbReference type="AlphaFoldDB" id="A0A6J2YV41"/>
<gene>
    <name evidence="2" type="primary">LOC115890849</name>
</gene>
<evidence type="ECO:0000313" key="2">
    <source>
        <dbReference type="RefSeq" id="XP_030767061.1"/>
    </source>
</evidence>
<accession>A0A6J2YV41</accession>
<dbReference type="InterPro" id="IPR055325">
    <property type="entry name" value="CF161"/>
</dbReference>
<sequence>MIYNDKMDEEKNAVYENRIIYSLPVRLGLWNEDLALQEEKDSTTAYKREHCQMLIQKTKKMMRNIMKPTSTAYETAFVSFGENYQIKTSDLNEKFGVCDISKGLFLCGLITEREIDVCQHFSHGCMLTASPTRESSVRNTFKLVGCGNSKDGDQVTCGEDVLIQISEGGNGPLYVQCENSTIDTFGHHLSLRLSSVADVYCRFKILHWNPQRRIETIGTPFKPDTRVIIQHSASGQNLAVEPTKWIPTFFGAECTVSCHTYRDSHKMETAENFWCVASSPKSNKNLFVRAAKGENIPSDIFE</sequence>
<dbReference type="GO" id="GO:0031514">
    <property type="term" value="C:motile cilium"/>
    <property type="evidence" value="ECO:0007669"/>
    <property type="project" value="TreeGrafter"/>
</dbReference>
<dbReference type="KEGG" id="soy:115890849"/>
<keyword evidence="2" id="KW-0966">Cell projection</keyword>
<dbReference type="GO" id="GO:0060271">
    <property type="term" value="P:cilium assembly"/>
    <property type="evidence" value="ECO:0007669"/>
    <property type="project" value="TreeGrafter"/>
</dbReference>
<name>A0A6J2YV41_SITOR</name>
<dbReference type="InParanoid" id="A0A6J2YV41"/>
<dbReference type="PANTHER" id="PTHR24274">
    <property type="entry name" value="CILIA- AND FLAGELLA-ASSOCIATED PROTEIN 161"/>
    <property type="match status" value="1"/>
</dbReference>
<dbReference type="PANTHER" id="PTHR24274:SF1">
    <property type="entry name" value="CILIA- AND FLAGELLA-ASSOCIATED PROTEIN 161"/>
    <property type="match status" value="1"/>
</dbReference>
<dbReference type="GeneID" id="115890849"/>
<proteinExistence type="predicted"/>
<keyword evidence="1" id="KW-1185">Reference proteome</keyword>
<dbReference type="RefSeq" id="XP_030767061.1">
    <property type="nucleotide sequence ID" value="XM_030911201.1"/>
</dbReference>
<dbReference type="FunCoup" id="A0A6J2YV41">
    <property type="interactions" value="22"/>
</dbReference>
<organism evidence="1 2">
    <name type="scientific">Sitophilus oryzae</name>
    <name type="common">Rice weevil</name>
    <name type="synonym">Curculio oryzae</name>
    <dbReference type="NCBI Taxonomy" id="7048"/>
    <lineage>
        <taxon>Eukaryota</taxon>
        <taxon>Metazoa</taxon>
        <taxon>Ecdysozoa</taxon>
        <taxon>Arthropoda</taxon>
        <taxon>Hexapoda</taxon>
        <taxon>Insecta</taxon>
        <taxon>Pterygota</taxon>
        <taxon>Neoptera</taxon>
        <taxon>Endopterygota</taxon>
        <taxon>Coleoptera</taxon>
        <taxon>Polyphaga</taxon>
        <taxon>Cucujiformia</taxon>
        <taxon>Curculionidae</taxon>
        <taxon>Dryophthorinae</taxon>
        <taxon>Sitophilus</taxon>
    </lineage>
</organism>
<dbReference type="OrthoDB" id="2126411at2759"/>
<dbReference type="Proteomes" id="UP000504635">
    <property type="component" value="Unplaced"/>
</dbReference>
<protein>
    <submittedName>
        <fullName evidence="2">Cilia- and flagella-associated protein 161</fullName>
    </submittedName>
</protein>
<dbReference type="Pfam" id="PF24569">
    <property type="entry name" value="CFAP161"/>
    <property type="match status" value="2"/>
</dbReference>
<keyword evidence="2" id="KW-0282">Flagellum</keyword>
<keyword evidence="2" id="KW-0969">Cilium</keyword>